<evidence type="ECO:0000313" key="1">
    <source>
        <dbReference type="EnsemblMetazoa" id="AALB002381-PA"/>
    </source>
</evidence>
<reference evidence="1" key="2">
    <citation type="submission" date="2022-08" db="UniProtKB">
        <authorList>
            <consortium name="EnsemblMetazoa"/>
        </authorList>
    </citation>
    <scope>IDENTIFICATION</scope>
    <source>
        <strain evidence="1">STECLA/ALBI9_A</strain>
    </source>
</reference>
<dbReference type="AlphaFoldDB" id="A0A182F7C2"/>
<keyword evidence="2" id="KW-1185">Reference proteome</keyword>
<dbReference type="EnsemblMetazoa" id="AALB002381-RA">
    <property type="protein sequence ID" value="AALB002381-PA"/>
    <property type="gene ID" value="AALB002381"/>
</dbReference>
<dbReference type="Proteomes" id="UP000069272">
    <property type="component" value="Chromosome 2R"/>
</dbReference>
<accession>A0A182F7C2</accession>
<name>A0A182F7C2_ANOAL</name>
<dbReference type="VEuPathDB" id="VectorBase:AALB002381"/>
<protein>
    <submittedName>
        <fullName evidence="1">Uncharacterized protein</fullName>
    </submittedName>
</protein>
<organism evidence="1 2">
    <name type="scientific">Anopheles albimanus</name>
    <name type="common">New world malaria mosquito</name>
    <dbReference type="NCBI Taxonomy" id="7167"/>
    <lineage>
        <taxon>Eukaryota</taxon>
        <taxon>Metazoa</taxon>
        <taxon>Ecdysozoa</taxon>
        <taxon>Arthropoda</taxon>
        <taxon>Hexapoda</taxon>
        <taxon>Insecta</taxon>
        <taxon>Pterygota</taxon>
        <taxon>Neoptera</taxon>
        <taxon>Endopterygota</taxon>
        <taxon>Diptera</taxon>
        <taxon>Nematocera</taxon>
        <taxon>Culicoidea</taxon>
        <taxon>Culicidae</taxon>
        <taxon>Anophelinae</taxon>
        <taxon>Anopheles</taxon>
    </lineage>
</organism>
<proteinExistence type="predicted"/>
<reference evidence="1 2" key="1">
    <citation type="journal article" date="2017" name="G3 (Bethesda)">
        <title>The Physical Genome Mapping of Anopheles albimanus Corrected Scaffold Misassemblies and Identified Interarm Rearrangements in Genus Anopheles.</title>
        <authorList>
            <person name="Artemov G.N."/>
            <person name="Peery A.N."/>
            <person name="Jiang X."/>
            <person name="Tu Z."/>
            <person name="Stegniy V.N."/>
            <person name="Sharakhova M.V."/>
            <person name="Sharakhov I.V."/>
        </authorList>
    </citation>
    <scope>NUCLEOTIDE SEQUENCE [LARGE SCALE GENOMIC DNA]</scope>
    <source>
        <strain evidence="1 2">ALBI9_A</strain>
    </source>
</reference>
<evidence type="ECO:0000313" key="2">
    <source>
        <dbReference type="Proteomes" id="UP000069272"/>
    </source>
</evidence>
<sequence>MYQARLRKRAEILAGNGANGLLRSGGGGPDGLWTLASRTSLGLPVLVALVNHVMQRLLLPS</sequence>